<dbReference type="EMBL" id="QBMN01000091">
    <property type="protein sequence ID" value="PZO39254.1"/>
    <property type="molecule type" value="Genomic_DNA"/>
</dbReference>
<comment type="caution">
    <text evidence="1">The sequence shown here is derived from an EMBL/GenBank/DDBJ whole genome shotgun (WGS) entry which is preliminary data.</text>
</comment>
<dbReference type="InterPro" id="IPR055643">
    <property type="entry name" value="DUF7219"/>
</dbReference>
<reference evidence="2" key="1">
    <citation type="submission" date="2018-04" db="EMBL/GenBank/DDBJ databases">
        <authorList>
            <person name="Cornet L."/>
        </authorList>
    </citation>
    <scope>NUCLEOTIDE SEQUENCE [LARGE SCALE GENOMIC DNA]</scope>
</reference>
<proteinExistence type="predicted"/>
<sequence length="81" mass="9326">MTEFNSSNQRDLDNFLCPRSRYYGEFSPQQLTFNANLQEFAHRIGYISGLQTGGKLSPDEAYSQIKSLYKQLKQSKKGLEI</sequence>
<dbReference type="Pfam" id="PF23856">
    <property type="entry name" value="DUF7219"/>
    <property type="match status" value="1"/>
</dbReference>
<dbReference type="Proteomes" id="UP000249081">
    <property type="component" value="Unassembled WGS sequence"/>
</dbReference>
<gene>
    <name evidence="1" type="ORF">DCF17_13490</name>
</gene>
<dbReference type="AlphaFoldDB" id="A0A2W4W225"/>
<evidence type="ECO:0000313" key="1">
    <source>
        <dbReference type="EMBL" id="PZO39254.1"/>
    </source>
</evidence>
<accession>A0A2W4W225</accession>
<protein>
    <submittedName>
        <fullName evidence="1">Uncharacterized protein</fullName>
    </submittedName>
</protein>
<reference evidence="1 2" key="2">
    <citation type="submission" date="2018-06" db="EMBL/GenBank/DDBJ databases">
        <title>Metagenomic assembly of (sub)arctic Cyanobacteria and their associated microbiome from non-axenic cultures.</title>
        <authorList>
            <person name="Baurain D."/>
        </authorList>
    </citation>
    <scope>NUCLEOTIDE SEQUENCE [LARGE SCALE GENOMIC DNA]</scope>
    <source>
        <strain evidence="1">ULC041bin1</strain>
    </source>
</reference>
<evidence type="ECO:0000313" key="2">
    <source>
        <dbReference type="Proteomes" id="UP000249081"/>
    </source>
</evidence>
<organism evidence="1 2">
    <name type="scientific">Shackletoniella antarctica</name>
    <dbReference type="NCBI Taxonomy" id="268115"/>
    <lineage>
        <taxon>Bacteria</taxon>
        <taxon>Bacillati</taxon>
        <taxon>Cyanobacteriota</taxon>
        <taxon>Cyanophyceae</taxon>
        <taxon>Oculatellales</taxon>
        <taxon>Oculatellaceae</taxon>
        <taxon>Shackletoniella</taxon>
    </lineage>
</organism>
<name>A0A2W4W225_9CYAN</name>